<evidence type="ECO:0000256" key="4">
    <source>
        <dbReference type="ARBA" id="ARBA00022679"/>
    </source>
</evidence>
<dbReference type="eggNOG" id="COG0125">
    <property type="taxonomic scope" value="Bacteria"/>
</dbReference>
<dbReference type="GO" id="GO:0006227">
    <property type="term" value="P:dUDP biosynthetic process"/>
    <property type="evidence" value="ECO:0007669"/>
    <property type="project" value="TreeGrafter"/>
</dbReference>
<evidence type="ECO:0000256" key="10">
    <source>
        <dbReference type="HAMAP-Rule" id="MF_00165"/>
    </source>
</evidence>
<comment type="caution">
    <text evidence="10">Lacks conserved residue(s) required for the propagation of feature annotation.</text>
</comment>
<comment type="caution">
    <text evidence="12">The sequence shown here is derived from an EMBL/GenBank/DDBJ whole genome shotgun (WGS) entry which is preliminary data.</text>
</comment>
<dbReference type="PROSITE" id="PS01331">
    <property type="entry name" value="THYMIDYLATE_KINASE"/>
    <property type="match status" value="1"/>
</dbReference>
<keyword evidence="7 10" id="KW-0418">Kinase</keyword>
<dbReference type="Gene3D" id="3.40.50.300">
    <property type="entry name" value="P-loop containing nucleotide triphosphate hydrolases"/>
    <property type="match status" value="1"/>
</dbReference>
<dbReference type="InterPro" id="IPR018094">
    <property type="entry name" value="Thymidylate_kinase"/>
</dbReference>
<dbReference type="STRING" id="410332.SAMN04488550_3473"/>
<comment type="catalytic activity">
    <reaction evidence="9 10">
        <text>dTMP + ATP = dTDP + ADP</text>
        <dbReference type="Rhea" id="RHEA:13517"/>
        <dbReference type="ChEBI" id="CHEBI:30616"/>
        <dbReference type="ChEBI" id="CHEBI:58369"/>
        <dbReference type="ChEBI" id="CHEBI:63528"/>
        <dbReference type="ChEBI" id="CHEBI:456216"/>
        <dbReference type="EC" id="2.7.4.9"/>
    </reaction>
</comment>
<gene>
    <name evidence="10 12" type="primary">tmk</name>
    <name evidence="12" type="ORF">GM1_002_00600</name>
</gene>
<evidence type="ECO:0000256" key="5">
    <source>
        <dbReference type="ARBA" id="ARBA00022727"/>
    </source>
</evidence>
<reference evidence="12 13" key="1">
    <citation type="submission" date="2013-02" db="EMBL/GenBank/DDBJ databases">
        <title>Whole genome shotgun sequence of Gordonia malaquae NBRC 108250.</title>
        <authorList>
            <person name="Yoshida I."/>
            <person name="Hosoyama A."/>
            <person name="Tsuchikane K."/>
            <person name="Ando Y."/>
            <person name="Baba S."/>
            <person name="Ohji S."/>
            <person name="Hamada M."/>
            <person name="Tamura T."/>
            <person name="Yamazoe A."/>
            <person name="Yamazaki S."/>
            <person name="Fujita N."/>
        </authorList>
    </citation>
    <scope>NUCLEOTIDE SEQUENCE [LARGE SCALE GENOMIC DNA]</scope>
    <source>
        <strain evidence="12 13">NBRC 108250</strain>
    </source>
</reference>
<keyword evidence="6 10" id="KW-0547">Nucleotide-binding</keyword>
<dbReference type="GO" id="GO:0005524">
    <property type="term" value="F:ATP binding"/>
    <property type="evidence" value="ECO:0007669"/>
    <property type="project" value="UniProtKB-UniRule"/>
</dbReference>
<dbReference type="GO" id="GO:0006235">
    <property type="term" value="P:dTTP biosynthetic process"/>
    <property type="evidence" value="ECO:0007669"/>
    <property type="project" value="UniProtKB-UniRule"/>
</dbReference>
<evidence type="ECO:0000313" key="13">
    <source>
        <dbReference type="Proteomes" id="UP000035009"/>
    </source>
</evidence>
<keyword evidence="4 10" id="KW-0808">Transferase</keyword>
<keyword evidence="13" id="KW-1185">Reference proteome</keyword>
<evidence type="ECO:0000256" key="2">
    <source>
        <dbReference type="ARBA" id="ARBA00012980"/>
    </source>
</evidence>
<dbReference type="InterPro" id="IPR027417">
    <property type="entry name" value="P-loop_NTPase"/>
</dbReference>
<dbReference type="EMBL" id="BAOP01000002">
    <property type="protein sequence ID" value="GAC78082.1"/>
    <property type="molecule type" value="Genomic_DNA"/>
</dbReference>
<comment type="similarity">
    <text evidence="1 10">Belongs to the thymidylate kinase family.</text>
</comment>
<dbReference type="GO" id="GO:0006233">
    <property type="term" value="P:dTDP biosynthetic process"/>
    <property type="evidence" value="ECO:0007669"/>
    <property type="project" value="InterPro"/>
</dbReference>
<dbReference type="PANTHER" id="PTHR10344">
    <property type="entry name" value="THYMIDYLATE KINASE"/>
    <property type="match status" value="1"/>
</dbReference>
<organism evidence="12 13">
    <name type="scientific">Gordonia malaquae NBRC 108250</name>
    <dbReference type="NCBI Taxonomy" id="1223542"/>
    <lineage>
        <taxon>Bacteria</taxon>
        <taxon>Bacillati</taxon>
        <taxon>Actinomycetota</taxon>
        <taxon>Actinomycetes</taxon>
        <taxon>Mycobacteriales</taxon>
        <taxon>Gordoniaceae</taxon>
        <taxon>Gordonia</taxon>
    </lineage>
</organism>
<proteinExistence type="inferred from homology"/>
<keyword evidence="8 10" id="KW-0067">ATP-binding</keyword>
<dbReference type="PANTHER" id="PTHR10344:SF4">
    <property type="entry name" value="UMP-CMP KINASE 2, MITOCHONDRIAL"/>
    <property type="match status" value="1"/>
</dbReference>
<dbReference type="EC" id="2.7.4.9" evidence="2 10"/>
<protein>
    <recommendedName>
        <fullName evidence="3 10">Thymidylate kinase</fullName>
        <ecNumber evidence="2 10">2.7.4.9</ecNumber>
    </recommendedName>
    <alternativeName>
        <fullName evidence="10">dTMP kinase</fullName>
    </alternativeName>
</protein>
<evidence type="ECO:0000256" key="7">
    <source>
        <dbReference type="ARBA" id="ARBA00022777"/>
    </source>
</evidence>
<dbReference type="HAMAP" id="MF_00165">
    <property type="entry name" value="Thymidylate_kinase"/>
    <property type="match status" value="1"/>
</dbReference>
<dbReference type="GO" id="GO:0005829">
    <property type="term" value="C:cytosol"/>
    <property type="evidence" value="ECO:0007669"/>
    <property type="project" value="TreeGrafter"/>
</dbReference>
<sequence length="211" mass="22376">MGILVAIEGLDGAGKQTIVGRIHAAAQERGARTATFTFPRYGESITADLASEALHGAHGDLRNSVYAMALLFALDRAAAGAALKAACREHDLVICDRYVASNAAYSAARLGEQIESSSVVDWVSDLEFGRFRVPVPDHQLLLGVPPEVAMARASGRAASDADRPVDHYERDGDLQSAVYAAYTDLASANWMSDWSHAADDDAVAAVMSLLS</sequence>
<evidence type="ECO:0000256" key="6">
    <source>
        <dbReference type="ARBA" id="ARBA00022741"/>
    </source>
</evidence>
<comment type="function">
    <text evidence="10">Phosphorylation of dTMP to form dTDP in both de novo and salvage pathways of dTTP synthesis.</text>
</comment>
<name>M3US76_GORML</name>
<dbReference type="RefSeq" id="WP_008375898.1">
    <property type="nucleotide sequence ID" value="NZ_BAOP01000002.1"/>
</dbReference>
<dbReference type="AlphaFoldDB" id="M3US76"/>
<evidence type="ECO:0000256" key="1">
    <source>
        <dbReference type="ARBA" id="ARBA00009776"/>
    </source>
</evidence>
<evidence type="ECO:0000256" key="9">
    <source>
        <dbReference type="ARBA" id="ARBA00048743"/>
    </source>
</evidence>
<accession>M3US76</accession>
<dbReference type="InterPro" id="IPR018095">
    <property type="entry name" value="Thymidylate_kin_CS"/>
</dbReference>
<dbReference type="SUPFAM" id="SSF52540">
    <property type="entry name" value="P-loop containing nucleoside triphosphate hydrolases"/>
    <property type="match status" value="1"/>
</dbReference>
<dbReference type="OrthoDB" id="9774907at2"/>
<evidence type="ECO:0000259" key="11">
    <source>
        <dbReference type="Pfam" id="PF02223"/>
    </source>
</evidence>
<evidence type="ECO:0000313" key="12">
    <source>
        <dbReference type="EMBL" id="GAC78082.1"/>
    </source>
</evidence>
<dbReference type="GO" id="GO:0004798">
    <property type="term" value="F:dTMP kinase activity"/>
    <property type="evidence" value="ECO:0007669"/>
    <property type="project" value="UniProtKB-UniRule"/>
</dbReference>
<feature type="domain" description="Thymidylate kinase-like" evidence="11">
    <location>
        <begin position="7"/>
        <end position="160"/>
    </location>
</feature>
<evidence type="ECO:0000256" key="8">
    <source>
        <dbReference type="ARBA" id="ARBA00022840"/>
    </source>
</evidence>
<dbReference type="CDD" id="cd01672">
    <property type="entry name" value="TMPK"/>
    <property type="match status" value="1"/>
</dbReference>
<dbReference type="NCBIfam" id="NF005923">
    <property type="entry name" value="PRK07933.1"/>
    <property type="match status" value="1"/>
</dbReference>
<evidence type="ECO:0000256" key="3">
    <source>
        <dbReference type="ARBA" id="ARBA00017144"/>
    </source>
</evidence>
<keyword evidence="5 10" id="KW-0545">Nucleotide biosynthesis</keyword>
<dbReference type="Pfam" id="PF02223">
    <property type="entry name" value="Thymidylate_kin"/>
    <property type="match status" value="1"/>
</dbReference>
<dbReference type="Proteomes" id="UP000035009">
    <property type="component" value="Unassembled WGS sequence"/>
</dbReference>
<dbReference type="InterPro" id="IPR039430">
    <property type="entry name" value="Thymidylate_kin-like_dom"/>
</dbReference>